<reference evidence="1" key="1">
    <citation type="journal article" date="2014" name="Front. Microbiol.">
        <title>High frequency of phylogenetically diverse reductive dehalogenase-homologous genes in deep subseafloor sedimentary metagenomes.</title>
        <authorList>
            <person name="Kawai M."/>
            <person name="Futagami T."/>
            <person name="Toyoda A."/>
            <person name="Takaki Y."/>
            <person name="Nishi S."/>
            <person name="Hori S."/>
            <person name="Arai W."/>
            <person name="Tsubouchi T."/>
            <person name="Morono Y."/>
            <person name="Uchiyama I."/>
            <person name="Ito T."/>
            <person name="Fujiyama A."/>
            <person name="Inagaki F."/>
            <person name="Takami H."/>
        </authorList>
    </citation>
    <scope>NUCLEOTIDE SEQUENCE</scope>
    <source>
        <strain evidence="1">Expedition CK06-06</strain>
    </source>
</reference>
<protein>
    <submittedName>
        <fullName evidence="1">Uncharacterized protein</fullName>
    </submittedName>
</protein>
<gene>
    <name evidence="1" type="ORF">S01H4_58826</name>
</gene>
<comment type="caution">
    <text evidence="1">The sequence shown here is derived from an EMBL/GenBank/DDBJ whole genome shotgun (WGS) entry which is preliminary data.</text>
</comment>
<organism evidence="1">
    <name type="scientific">marine sediment metagenome</name>
    <dbReference type="NCBI Taxonomy" id="412755"/>
    <lineage>
        <taxon>unclassified sequences</taxon>
        <taxon>metagenomes</taxon>
        <taxon>ecological metagenomes</taxon>
    </lineage>
</organism>
<proteinExistence type="predicted"/>
<dbReference type="AlphaFoldDB" id="X1E9X2"/>
<sequence length="138" mass="15090">PDAEASLACRSLESIHVAHLLVAVGMNRPGDVLTRWPHERIREVCMYALEEGRSGKIKNPAGYVLKALRQGWHVRRLEDLDRAPDLLTYILDAVQYTNPTLLGIRDKGVGVADDVAACDRAAAKAYAETFGNGDPTHG</sequence>
<name>X1E9X2_9ZZZZ</name>
<evidence type="ECO:0000313" key="1">
    <source>
        <dbReference type="EMBL" id="GAH17175.1"/>
    </source>
</evidence>
<accession>X1E9X2</accession>
<feature type="non-terminal residue" evidence="1">
    <location>
        <position position="1"/>
    </location>
</feature>
<dbReference type="EMBL" id="BART01034415">
    <property type="protein sequence ID" value="GAH17175.1"/>
    <property type="molecule type" value="Genomic_DNA"/>
</dbReference>